<evidence type="ECO:0000256" key="1">
    <source>
        <dbReference type="ARBA" id="ARBA00004196"/>
    </source>
</evidence>
<dbReference type="GO" id="GO:0030313">
    <property type="term" value="C:cell envelope"/>
    <property type="evidence" value="ECO:0007669"/>
    <property type="project" value="UniProtKB-SubCell"/>
</dbReference>
<dbReference type="Gene3D" id="2.60.40.4270">
    <property type="entry name" value="Listeria-Bacteroides repeat domain"/>
    <property type="match status" value="3"/>
</dbReference>
<feature type="region of interest" description="Disordered" evidence="2">
    <location>
        <begin position="1701"/>
        <end position="1729"/>
    </location>
</feature>
<evidence type="ECO:0000256" key="2">
    <source>
        <dbReference type="SAM" id="MobiDB-lite"/>
    </source>
</evidence>
<dbReference type="eggNOG" id="COG3064">
    <property type="taxonomic scope" value="Bacteria"/>
</dbReference>
<dbReference type="EMBL" id="AP008971">
    <property type="protein sequence ID" value="BAG07466.1"/>
    <property type="molecule type" value="Genomic_DNA"/>
</dbReference>
<evidence type="ECO:0000313" key="3">
    <source>
        <dbReference type="EMBL" id="BAG07466.1"/>
    </source>
</evidence>
<dbReference type="HOGENOM" id="CLU_228061_0_0_9"/>
<dbReference type="InterPro" id="IPR042229">
    <property type="entry name" value="Listeria/Bacterioides_rpt_sf"/>
</dbReference>
<evidence type="ECO:0008006" key="5">
    <source>
        <dbReference type="Google" id="ProtNLM"/>
    </source>
</evidence>
<dbReference type="STRING" id="334413.FMG_0048"/>
<gene>
    <name evidence="3" type="ordered locus">FMG_0048</name>
</gene>
<keyword evidence="4" id="KW-1185">Reference proteome</keyword>
<comment type="subcellular location">
    <subcellularLocation>
        <location evidence="1">Cell envelope</location>
    </subcellularLocation>
</comment>
<feature type="region of interest" description="Disordered" evidence="2">
    <location>
        <begin position="192"/>
        <end position="226"/>
    </location>
</feature>
<dbReference type="eggNOG" id="COG2247">
    <property type="taxonomic scope" value="Bacteria"/>
</dbReference>
<feature type="compositionally biased region" description="Polar residues" evidence="2">
    <location>
        <begin position="204"/>
        <end position="216"/>
    </location>
</feature>
<dbReference type="RefSeq" id="WP_012290133.1">
    <property type="nucleotide sequence ID" value="NC_010376.1"/>
</dbReference>
<dbReference type="Proteomes" id="UP000001319">
    <property type="component" value="Chromosome"/>
</dbReference>
<accession>B0RZL9</accession>
<evidence type="ECO:0000313" key="4">
    <source>
        <dbReference type="Proteomes" id="UP000001319"/>
    </source>
</evidence>
<dbReference type="KEGG" id="fma:FMG_0048"/>
<name>B0RZL9_FINM2</name>
<dbReference type="InterPro" id="IPR013378">
    <property type="entry name" value="InlB-like_B-rpt"/>
</dbReference>
<organism evidence="3 4">
    <name type="scientific">Finegoldia magna (strain ATCC 29328 / DSM 20472 / WAL 2508)</name>
    <name type="common">Peptostreptococcus magnus</name>
    <dbReference type="NCBI Taxonomy" id="334413"/>
    <lineage>
        <taxon>Bacteria</taxon>
        <taxon>Bacillati</taxon>
        <taxon>Bacillota</taxon>
        <taxon>Tissierellia</taxon>
        <taxon>Tissierellales</taxon>
        <taxon>Peptoniphilaceae</taxon>
        <taxon>Finegoldia</taxon>
    </lineage>
</organism>
<sequence length="2427" mass="277794">MRHSIRKEIRRFLCFLMTFIMILTSMPVHLLAANGNHDNLSNNRSEIINNKTPVKVAKPEEGKTAADLIENPKQQAIYTLRKEYKVQKGDKYEINYQPYIASVGEAASPEEKAKVKKEITLPDLAGYDKSHLDDTFTITYDTVKNAANGKNETGDKTNGLKYSADEDFRYKAKSNSIKIKHLFQDMKDFTKYTNPGGEDKPEKITTQNGNTGSTMEVSPLNENDRRGFVPESDFITMRVPEDATDFMLEYRYNRAHYNVDFDTMGGTALPTRTYYYDQEIPKIEKENIPTKEGCVFKGWMPSHEIKDKDGKNYPKGQIINKADGKPALDLDVHLKMPALLLGTDIKSRERLKFTAVWEDKKKADYAIQFWAEKADHADGASLQDKYDYMSTRVYKDKDTGMRPELDKEPVNGLKFPDLDQARLNKIWAGTKFNRGHDLFLNKFYVYNKDLTADQNKDPANVNLVKSVDATGKTVYNIYYDRQVYDLYFTKSNAQPEKNTIYPEIWGYDKAKGEAVMLGGPGKPYHYKARFNEMMYKWPNDAKQTKGFTPGYQSFGWGPNYTRPNWPTHLDTPPYRLNADEFLDMANYDSWGGYAKPIDKGDGTSIDLKWFDFKTLSFGIKQDSPSIPHHMDFWMDGFKKGETIIRYDLVRTKADTEASDYGHKYPKVTGFTPYGYNPRSAWPTIAEGSEEDGRVNEERINDLNDERDEITPNTCGSYYNNYGTKLPIGQLDFISHFFSDSDEFGDVKEDGQEFTENGYLQFHYTRNKYPLRFNYDPSIIRDDSYFKPTNSLDTFYEFPLKVLSPDLVDSKLDREDKEYFKDDPKNFLDDPKNLQTLGLTDLVFTDPKDGKLKVKRPDNLSDQMVFKGWALDPAGTKLVWENPKETMPFHPVNLYAKWGEPDYKWKVTFDPNGGKLRNIKEENLTTERKKIQEGDIGQEEVNTYAKKGYLKEEPTTKDGKQIFTVIQRQKLVEPVKPERKGYDFMGWEVVRYKKDNKGDYTDEVDTSYRDKYGVPELYTFGNDVVGPVYLKAIWNPNQRVDVKVVHHILDKDCKKDKEITEWLEDKRTGYYTATVGDKQGETLILAPNEELEKTTDEKIKELYKKYNDEFKFNNTYFQNQRIEPEKIKDPNTGEMIDNPAYKGNEFHFFYRPFRQREYKVNYIDERFKGKETEDGAAIIKQELVKNGNRHYDARNYRQIPGWKLVSAPQQQLFFDVNEKTNEFLGINGTGKKEITFYYKDVRVIEVPGNVDPPKGYVRVTYKIDEKDKGGAFTDKDGKSVKELHYDVIKGLKSDLLPVPQELKDGEEKVAGKYYVTPETGKKFTKWDNKPLLNKNTIINEAHEFTAYFEWSGLSASGLVRTEAFKDPNGKWTNDFAPTIEQLKKQLVWREKDQVKPLPAGTEIKLFDEAGNELKSDEDVFNLVNEKKRADTEELVRTVNVKAKVTFTNGKDPQELDIPITVYKNVYEALNKAGDKPLFLKEAEGKEAKDGGLKDILKDNTENRYIKVTIKPNKDFKNKDDKVYYVNPNAWVEIPELKVEDSEAAGTGFINWTADKAAQNEKQEKNGIFKFDKRHKFTEDTIITPVDAKDVVEQTDPNKKPDVPKSYVKVIVKTTDKATDKTAFEKTFWVNPTKEVTIDVTNPIGKTVAADTTKPGTVGYTMNFSKWETEDKAKTWEDKIVGKFEKETTIIAKYSVTPEKIKDQVPSSDTVHTPQGKTPTVDEIKGKITPPEGKTISKVTIVKDPDVNTPGDSKVQVIVEYTDGSSVGTNEKPIEIPVKVHEPIVKSNPDGSKPKDAMDNYVKVIFKAGTGGTVSGDLVYYVSPEVEVDMTNSAKAITKTPNIGYYVNGEKWTNKDNKTLKDTFKDPETEFVFNFDKSKDIVEKTDDNVKKPDGYVEVIFKTEDENKGKLDGNVKEKIYYVNPNAGIKLVKLADGKMAGEKQLAVPKTAPAANYEFDKWFEEIDTENAITSERIHVAKFKLAKVTLTYEAGEGAKGEVPAKVEVDHGTKVRLARPDKLSKDNAIFAGWKLDDDEKIYKPGDQVTLEKARTATAQWEENPHTVKFISRDVEIGQQKVKDNEKLKAVNEPKLDGKVFMGWKEKGKENEKDYFDLATPITSDKTLIAIWQDSVQKIDENDPVEKQFIKVTFLKGSHGTLKDGETSNLEKVTYKVAKGYDFEQAKAAGMTVPAIAPAKYYKAVDANKGWDNALDLTLAAGKIEKVFTALYKPKADVIPVDPKVTDEEQIKKETPEGMVLVEFKVSDDSSFYIPKNAKYYVKKETEVRVPTPVVLEKTTDTVFNGWQDVNLVEEAINPTDKDPKAKKFIWVKQSFNEDTVISDEKTFDIKLIITKPSAGDKRIYIEQMSDNSKGKIELIRNGNVIESVENKKFRRRRKEYNVFDFNNELQSGDLIRYWQESSTKISDYTTEHIN</sequence>
<dbReference type="Pfam" id="PF09479">
    <property type="entry name" value="Flg_new"/>
    <property type="match status" value="3"/>
</dbReference>
<proteinExistence type="predicted"/>
<protein>
    <recommendedName>
        <fullName evidence="5">Repeat protein</fullName>
    </recommendedName>
</protein>
<reference evidence="3 4" key="1">
    <citation type="journal article" date="2008" name="DNA Res.">
        <title>Complete genome sequence of Finegoldia magna, an anaerobic opportunistic pathogen.</title>
        <authorList>
            <person name="Goto T."/>
            <person name="Yamashita A."/>
            <person name="Hirakawa H."/>
            <person name="Matsutani M."/>
            <person name="Todo K."/>
            <person name="Ohshima K."/>
            <person name="Toh H."/>
            <person name="Miyamoto K."/>
            <person name="Kuhara S."/>
            <person name="Hattori M."/>
            <person name="Shimizu T."/>
            <person name="Akimoto S."/>
        </authorList>
    </citation>
    <scope>NUCLEOTIDE SEQUENCE [LARGE SCALE GENOMIC DNA]</scope>
    <source>
        <strain evidence="4">ATCC 29328 / DSM 20472 / WAL 2508</strain>
    </source>
</reference>
<feature type="compositionally biased region" description="Polar residues" evidence="2">
    <location>
        <begin position="1703"/>
        <end position="1716"/>
    </location>
</feature>